<keyword evidence="2" id="KW-1185">Reference proteome</keyword>
<dbReference type="PANTHER" id="PTHR20905:SF32">
    <property type="entry name" value="ARYLALKYLAMINE N-ACETYLTRANSFERASE-LIKE 7, ISOFORM A"/>
    <property type="match status" value="1"/>
</dbReference>
<dbReference type="OrthoDB" id="8113373at2759"/>
<name>A0A1J1HL28_9DIPT</name>
<gene>
    <name evidence="1" type="ORF">CLUMA_CG002664</name>
</gene>
<dbReference type="Proteomes" id="UP000183832">
    <property type="component" value="Unassembled WGS sequence"/>
</dbReference>
<protein>
    <submittedName>
        <fullName evidence="1">CLUMA_CG002664, isoform A</fullName>
    </submittedName>
</protein>
<sequence>MSTSDKYLLVSLTMSLIWERSTDLKSPLIYSHFERQDFNGNNIIKYRIEDLQQNRFEDALNIMKNKHLLDEPMYSAKGIHDDPISFNEMIENWKKMLRQKISIVCYQENSDEIVAVNILGVVTEKEFDAPHNYRGKGWSEVNNLKKFLKMNFFNPFSNFNVDKIMFAAGLYVHENHRNRGIAVEMLKAREEIGKANSIKISSNVFSSLGAQKAAVKVGFEESFAIEYSKLPDLTSDVPVNLGRTQIHFITSSAMYSWARPNNVDFPITYSRFVTLDSDIDNKLIEYRIEDLQENRFDDAVHIIREKHLIDEPMKSSKGVRDCPISVQEMTENLRNMLRQNISLVCYKEGSNDIVAVNILGVITEAESDAPLEHKGQRWAEHNNTKNFIKKTFFDPFKHFQIDKVMCAGGLFVNKEYRNRGIAVEMLKARHELGKVIGIQVSSNVFSSLGAQKAAAKVGFEESFSIKYSDIPKLTTDGHYPNIKDEYMKIMSKRLY</sequence>
<evidence type="ECO:0000313" key="1">
    <source>
        <dbReference type="EMBL" id="CRK88768.1"/>
    </source>
</evidence>
<evidence type="ECO:0000313" key="2">
    <source>
        <dbReference type="Proteomes" id="UP000183832"/>
    </source>
</evidence>
<dbReference type="AlphaFoldDB" id="A0A1J1HL28"/>
<dbReference type="EMBL" id="CVRI01000010">
    <property type="protein sequence ID" value="CRK88768.1"/>
    <property type="molecule type" value="Genomic_DNA"/>
</dbReference>
<proteinExistence type="predicted"/>
<dbReference type="Gene3D" id="3.40.630.30">
    <property type="match status" value="2"/>
</dbReference>
<dbReference type="InterPro" id="IPR016181">
    <property type="entry name" value="Acyl_CoA_acyltransferase"/>
</dbReference>
<reference evidence="1 2" key="1">
    <citation type="submission" date="2015-04" db="EMBL/GenBank/DDBJ databases">
        <authorList>
            <person name="Syromyatnikov M.Y."/>
            <person name="Popov V.N."/>
        </authorList>
    </citation>
    <scope>NUCLEOTIDE SEQUENCE [LARGE SCALE GENOMIC DNA]</scope>
</reference>
<dbReference type="SUPFAM" id="SSF55729">
    <property type="entry name" value="Acyl-CoA N-acyltransferases (Nat)"/>
    <property type="match status" value="2"/>
</dbReference>
<accession>A0A1J1HL28</accession>
<dbReference type="CDD" id="cd04301">
    <property type="entry name" value="NAT_SF"/>
    <property type="match status" value="1"/>
</dbReference>
<dbReference type="PANTHER" id="PTHR20905">
    <property type="entry name" value="N-ACETYLTRANSFERASE-RELATED"/>
    <property type="match status" value="1"/>
</dbReference>
<dbReference type="GO" id="GO:0008080">
    <property type="term" value="F:N-acetyltransferase activity"/>
    <property type="evidence" value="ECO:0007669"/>
    <property type="project" value="TreeGrafter"/>
</dbReference>
<organism evidence="1 2">
    <name type="scientific">Clunio marinus</name>
    <dbReference type="NCBI Taxonomy" id="568069"/>
    <lineage>
        <taxon>Eukaryota</taxon>
        <taxon>Metazoa</taxon>
        <taxon>Ecdysozoa</taxon>
        <taxon>Arthropoda</taxon>
        <taxon>Hexapoda</taxon>
        <taxon>Insecta</taxon>
        <taxon>Pterygota</taxon>
        <taxon>Neoptera</taxon>
        <taxon>Endopterygota</taxon>
        <taxon>Diptera</taxon>
        <taxon>Nematocera</taxon>
        <taxon>Chironomoidea</taxon>
        <taxon>Chironomidae</taxon>
        <taxon>Clunio</taxon>
    </lineage>
</organism>